<protein>
    <submittedName>
        <fullName evidence="1">Uncharacterized protein</fullName>
    </submittedName>
</protein>
<name>A0A8X6Q9G2_NEPPI</name>
<keyword evidence="2" id="KW-1185">Reference proteome</keyword>
<gene>
    <name evidence="1" type="ORF">NPIL_269801</name>
</gene>
<comment type="caution">
    <text evidence="1">The sequence shown here is derived from an EMBL/GenBank/DDBJ whole genome shotgun (WGS) entry which is preliminary data.</text>
</comment>
<evidence type="ECO:0000313" key="1">
    <source>
        <dbReference type="EMBL" id="GFU12673.1"/>
    </source>
</evidence>
<accession>A0A8X6Q9G2</accession>
<dbReference type="Proteomes" id="UP000887013">
    <property type="component" value="Unassembled WGS sequence"/>
</dbReference>
<proteinExistence type="predicted"/>
<organism evidence="1 2">
    <name type="scientific">Nephila pilipes</name>
    <name type="common">Giant wood spider</name>
    <name type="synonym">Nephila maculata</name>
    <dbReference type="NCBI Taxonomy" id="299642"/>
    <lineage>
        <taxon>Eukaryota</taxon>
        <taxon>Metazoa</taxon>
        <taxon>Ecdysozoa</taxon>
        <taxon>Arthropoda</taxon>
        <taxon>Chelicerata</taxon>
        <taxon>Arachnida</taxon>
        <taxon>Araneae</taxon>
        <taxon>Araneomorphae</taxon>
        <taxon>Entelegynae</taxon>
        <taxon>Araneoidea</taxon>
        <taxon>Nephilidae</taxon>
        <taxon>Nephila</taxon>
    </lineage>
</organism>
<dbReference type="AlphaFoldDB" id="A0A8X6Q9G2"/>
<sequence>MLLDLNTVSLIDVNEDVQPRLELFPMMSLQFLYRDSGKEKYTRFEKHYHIITHSSGSESLTKTLLQDHPLYSSFTSNQRRHLIIPPSLVKREKKNFILQRPQQTTPTDLVCKMASQQLLFAPLTRKQLAYSEEKDLAPKERESFRLSEECLHTSSRTYRVMDSDFDIDNCRKFVQQ</sequence>
<evidence type="ECO:0000313" key="2">
    <source>
        <dbReference type="Proteomes" id="UP000887013"/>
    </source>
</evidence>
<dbReference type="EMBL" id="BMAW01078825">
    <property type="protein sequence ID" value="GFU12673.1"/>
    <property type="molecule type" value="Genomic_DNA"/>
</dbReference>
<reference evidence="1" key="1">
    <citation type="submission" date="2020-08" db="EMBL/GenBank/DDBJ databases">
        <title>Multicomponent nature underlies the extraordinary mechanical properties of spider dragline silk.</title>
        <authorList>
            <person name="Kono N."/>
            <person name="Nakamura H."/>
            <person name="Mori M."/>
            <person name="Yoshida Y."/>
            <person name="Ohtoshi R."/>
            <person name="Malay A.D."/>
            <person name="Moran D.A.P."/>
            <person name="Tomita M."/>
            <person name="Numata K."/>
            <person name="Arakawa K."/>
        </authorList>
    </citation>
    <scope>NUCLEOTIDE SEQUENCE</scope>
</reference>